<dbReference type="EMBL" id="JAHLFT010000010">
    <property type="protein sequence ID" value="MBU3827678.1"/>
    <property type="molecule type" value="Genomic_DNA"/>
</dbReference>
<reference evidence="1" key="2">
    <citation type="submission" date="2021-04" db="EMBL/GenBank/DDBJ databases">
        <authorList>
            <person name="Gilroy R."/>
        </authorList>
    </citation>
    <scope>NUCLEOTIDE SEQUENCE</scope>
    <source>
        <strain evidence="1">F6-686</strain>
    </source>
</reference>
<evidence type="ECO:0000313" key="2">
    <source>
        <dbReference type="Proteomes" id="UP000823844"/>
    </source>
</evidence>
<proteinExistence type="predicted"/>
<evidence type="ECO:0000313" key="1">
    <source>
        <dbReference type="EMBL" id="MBU3827678.1"/>
    </source>
</evidence>
<sequence length="79" mass="9562">MFEVIINFLIYAQMNGLSKEDCQEAFDFIDSAPKVPEFLIYRLIKRYYLAIFDRDEEKRKLYATILREDNFKIVLQDEN</sequence>
<dbReference type="Proteomes" id="UP000823844">
    <property type="component" value="Unassembled WGS sequence"/>
</dbReference>
<protein>
    <submittedName>
        <fullName evidence="1">Uncharacterized protein</fullName>
    </submittedName>
</protein>
<dbReference type="AlphaFoldDB" id="A0A9E2KQ94"/>
<organism evidence="1 2">
    <name type="scientific">Candidatus Lactobacillus pullistercoris</name>
    <dbReference type="NCBI Taxonomy" id="2838636"/>
    <lineage>
        <taxon>Bacteria</taxon>
        <taxon>Bacillati</taxon>
        <taxon>Bacillota</taxon>
        <taxon>Bacilli</taxon>
        <taxon>Lactobacillales</taxon>
        <taxon>Lactobacillaceae</taxon>
        <taxon>Lactobacillus</taxon>
    </lineage>
</organism>
<comment type="caution">
    <text evidence="1">The sequence shown here is derived from an EMBL/GenBank/DDBJ whole genome shotgun (WGS) entry which is preliminary data.</text>
</comment>
<gene>
    <name evidence="1" type="ORF">H9806_00630</name>
</gene>
<name>A0A9E2KQ94_9LACO</name>
<accession>A0A9E2KQ94</accession>
<reference evidence="1" key="1">
    <citation type="journal article" date="2021" name="PeerJ">
        <title>Extensive microbial diversity within the chicken gut microbiome revealed by metagenomics and culture.</title>
        <authorList>
            <person name="Gilroy R."/>
            <person name="Ravi A."/>
            <person name="Getino M."/>
            <person name="Pursley I."/>
            <person name="Horton D.L."/>
            <person name="Alikhan N.F."/>
            <person name="Baker D."/>
            <person name="Gharbi K."/>
            <person name="Hall N."/>
            <person name="Watson M."/>
            <person name="Adriaenssens E.M."/>
            <person name="Foster-Nyarko E."/>
            <person name="Jarju S."/>
            <person name="Secka A."/>
            <person name="Antonio M."/>
            <person name="Oren A."/>
            <person name="Chaudhuri R.R."/>
            <person name="La Ragione R."/>
            <person name="Hildebrand F."/>
            <person name="Pallen M.J."/>
        </authorList>
    </citation>
    <scope>NUCLEOTIDE SEQUENCE</scope>
    <source>
        <strain evidence="1">F6-686</strain>
    </source>
</reference>